<evidence type="ECO:0000256" key="1">
    <source>
        <dbReference type="SAM" id="Phobius"/>
    </source>
</evidence>
<dbReference type="AlphaFoldDB" id="K9UAG7"/>
<evidence type="ECO:0000313" key="3">
    <source>
        <dbReference type="Proteomes" id="UP000010366"/>
    </source>
</evidence>
<keyword evidence="1" id="KW-1133">Transmembrane helix</keyword>
<keyword evidence="3" id="KW-1185">Reference proteome</keyword>
<dbReference type="HOGENOM" id="CLU_2804602_0_0_3"/>
<dbReference type="EMBL" id="CP003600">
    <property type="protein sequence ID" value="AFY91805.1"/>
    <property type="molecule type" value="Genomic_DNA"/>
</dbReference>
<keyword evidence="1" id="KW-0472">Membrane</keyword>
<keyword evidence="1" id="KW-0812">Transmembrane</keyword>
<accession>K9UAG7</accession>
<dbReference type="STRING" id="1173020.Cha6605_0518"/>
<dbReference type="RefSeq" id="WP_015157999.1">
    <property type="nucleotide sequence ID" value="NC_019697.1"/>
</dbReference>
<reference evidence="2 3" key="1">
    <citation type="submission" date="2012-05" db="EMBL/GenBank/DDBJ databases">
        <title>Finished chromosome of genome of Chamaesiphon sp. PCC 6605.</title>
        <authorList>
            <consortium name="US DOE Joint Genome Institute"/>
            <person name="Gugger M."/>
            <person name="Coursin T."/>
            <person name="Rippka R."/>
            <person name="Tandeau De Marsac N."/>
            <person name="Huntemann M."/>
            <person name="Wei C.-L."/>
            <person name="Han J."/>
            <person name="Detter J.C."/>
            <person name="Han C."/>
            <person name="Tapia R."/>
            <person name="Chen A."/>
            <person name="Kyrpides N."/>
            <person name="Mavromatis K."/>
            <person name="Markowitz V."/>
            <person name="Szeto E."/>
            <person name="Ivanova N."/>
            <person name="Pagani I."/>
            <person name="Pati A."/>
            <person name="Goodwin L."/>
            <person name="Nordberg H.P."/>
            <person name="Cantor M.N."/>
            <person name="Hua S.X."/>
            <person name="Woyke T."/>
            <person name="Kerfeld C.A."/>
        </authorList>
    </citation>
    <scope>NUCLEOTIDE SEQUENCE [LARGE SCALE GENOMIC DNA]</scope>
    <source>
        <strain evidence="3">ATCC 27169 / PCC 6605</strain>
    </source>
</reference>
<name>K9UAG7_CHAP6</name>
<proteinExistence type="predicted"/>
<dbReference type="Proteomes" id="UP000010366">
    <property type="component" value="Chromosome"/>
</dbReference>
<organism evidence="2 3">
    <name type="scientific">Chamaesiphon minutus (strain ATCC 27169 / PCC 6605)</name>
    <dbReference type="NCBI Taxonomy" id="1173020"/>
    <lineage>
        <taxon>Bacteria</taxon>
        <taxon>Bacillati</taxon>
        <taxon>Cyanobacteriota</taxon>
        <taxon>Cyanophyceae</taxon>
        <taxon>Gomontiellales</taxon>
        <taxon>Chamaesiphonaceae</taxon>
        <taxon>Chamaesiphon</taxon>
    </lineage>
</organism>
<evidence type="ECO:0000313" key="2">
    <source>
        <dbReference type="EMBL" id="AFY91805.1"/>
    </source>
</evidence>
<dbReference type="KEGG" id="cmp:Cha6605_0518"/>
<sequence length="67" mass="7734">MMTDIYTIAPILLLSIVAIVAVWDWGEIELDLQAKKINIKRRYSGYLPTNNLDSLTEKSDQRQLPKE</sequence>
<feature type="transmembrane region" description="Helical" evidence="1">
    <location>
        <begin position="6"/>
        <end position="26"/>
    </location>
</feature>
<protein>
    <submittedName>
        <fullName evidence="2">Uncharacterized protein</fullName>
    </submittedName>
</protein>
<gene>
    <name evidence="2" type="ORF">Cha6605_0518</name>
</gene>